<gene>
    <name evidence="1" type="ORF">GCM10023322_77060</name>
</gene>
<proteinExistence type="predicted"/>
<sequence length="86" mass="9546">MVDDDAYQLSISEAAARLSVDTKDIRDWLRSNALRTTTGPDGHRGVDTESVEELASALTLRTEDERVAALFKLRERNAVSDENPTI</sequence>
<dbReference type="EMBL" id="BAABJQ010000041">
    <property type="protein sequence ID" value="GAA5200051.1"/>
    <property type="molecule type" value="Genomic_DNA"/>
</dbReference>
<evidence type="ECO:0000313" key="1">
    <source>
        <dbReference type="EMBL" id="GAA5200051.1"/>
    </source>
</evidence>
<dbReference type="RefSeq" id="WP_345638264.1">
    <property type="nucleotide sequence ID" value="NZ_BAABJQ010000041.1"/>
</dbReference>
<evidence type="ECO:0000313" key="2">
    <source>
        <dbReference type="Proteomes" id="UP001501570"/>
    </source>
</evidence>
<dbReference type="InterPro" id="IPR009061">
    <property type="entry name" value="DNA-bd_dom_put_sf"/>
</dbReference>
<comment type="caution">
    <text evidence="1">The sequence shown here is derived from an EMBL/GenBank/DDBJ whole genome shotgun (WGS) entry which is preliminary data.</text>
</comment>
<dbReference type="SUPFAM" id="SSF46955">
    <property type="entry name" value="Putative DNA-binding domain"/>
    <property type="match status" value="1"/>
</dbReference>
<keyword evidence="2" id="KW-1185">Reference proteome</keyword>
<protein>
    <recommendedName>
        <fullName evidence="3">Helix-turn-helix domain-containing protein</fullName>
    </recommendedName>
</protein>
<accession>A0ABP9SP35</accession>
<name>A0ABP9SP35_9ACTN</name>
<organism evidence="1 2">
    <name type="scientific">Rugosimonospora acidiphila</name>
    <dbReference type="NCBI Taxonomy" id="556531"/>
    <lineage>
        <taxon>Bacteria</taxon>
        <taxon>Bacillati</taxon>
        <taxon>Actinomycetota</taxon>
        <taxon>Actinomycetes</taxon>
        <taxon>Micromonosporales</taxon>
        <taxon>Micromonosporaceae</taxon>
        <taxon>Rugosimonospora</taxon>
    </lineage>
</organism>
<dbReference type="Proteomes" id="UP001501570">
    <property type="component" value="Unassembled WGS sequence"/>
</dbReference>
<evidence type="ECO:0008006" key="3">
    <source>
        <dbReference type="Google" id="ProtNLM"/>
    </source>
</evidence>
<reference evidence="2" key="1">
    <citation type="journal article" date="2019" name="Int. J. Syst. Evol. Microbiol.">
        <title>The Global Catalogue of Microorganisms (GCM) 10K type strain sequencing project: providing services to taxonomists for standard genome sequencing and annotation.</title>
        <authorList>
            <consortium name="The Broad Institute Genomics Platform"/>
            <consortium name="The Broad Institute Genome Sequencing Center for Infectious Disease"/>
            <person name="Wu L."/>
            <person name="Ma J."/>
        </authorList>
    </citation>
    <scope>NUCLEOTIDE SEQUENCE [LARGE SCALE GENOMIC DNA]</scope>
    <source>
        <strain evidence="2">JCM 18304</strain>
    </source>
</reference>
<dbReference type="Gene3D" id="1.10.1660.10">
    <property type="match status" value="1"/>
</dbReference>